<sequence length="162" mass="19005">MKTIYNINKEEKQITVERSFSASKDLVWDAYTKSEILEQWWAPNPYKAITKEMDFTEGGHWFYYMLSPAGEKHWCLVNYINIKPQDFFTAKDGFCDENKIVNPSFPSTYWENNFLDEKDSTKVITTLTFQSIEALEQLVSMGFKEGFAMAHENLDQLLLKIK</sequence>
<dbReference type="CDD" id="cd07814">
    <property type="entry name" value="SRPBCC_CalC_Aha1-like"/>
    <property type="match status" value="1"/>
</dbReference>
<comment type="similarity">
    <text evidence="1">Belongs to the AHA1 family.</text>
</comment>
<dbReference type="EMBL" id="MLJW01000015">
    <property type="protein sequence ID" value="OIR13257.1"/>
    <property type="molecule type" value="Genomic_DNA"/>
</dbReference>
<gene>
    <name evidence="3" type="ORF">GALL_56420</name>
</gene>
<dbReference type="Pfam" id="PF08327">
    <property type="entry name" value="AHSA1"/>
    <property type="match status" value="1"/>
</dbReference>
<evidence type="ECO:0000259" key="2">
    <source>
        <dbReference type="Pfam" id="PF08327"/>
    </source>
</evidence>
<evidence type="ECO:0000256" key="1">
    <source>
        <dbReference type="ARBA" id="ARBA00006817"/>
    </source>
</evidence>
<accession>A0A1J5SXJ2</accession>
<protein>
    <recommendedName>
        <fullName evidence="2">Activator of Hsp90 ATPase homologue 1/2-like C-terminal domain-containing protein</fullName>
    </recommendedName>
</protein>
<proteinExistence type="inferred from homology"/>
<reference evidence="3" key="1">
    <citation type="submission" date="2016-10" db="EMBL/GenBank/DDBJ databases">
        <title>Sequence of Gallionella enrichment culture.</title>
        <authorList>
            <person name="Poehlein A."/>
            <person name="Muehling M."/>
            <person name="Daniel R."/>
        </authorList>
    </citation>
    <scope>NUCLEOTIDE SEQUENCE</scope>
</reference>
<feature type="domain" description="Activator of Hsp90 ATPase homologue 1/2-like C-terminal" evidence="2">
    <location>
        <begin position="22"/>
        <end position="158"/>
    </location>
</feature>
<dbReference type="AlphaFoldDB" id="A0A1J5SXJ2"/>
<comment type="caution">
    <text evidence="3">The sequence shown here is derived from an EMBL/GenBank/DDBJ whole genome shotgun (WGS) entry which is preliminary data.</text>
</comment>
<evidence type="ECO:0000313" key="3">
    <source>
        <dbReference type="EMBL" id="OIR13257.1"/>
    </source>
</evidence>
<name>A0A1J5SXJ2_9ZZZZ</name>
<dbReference type="SUPFAM" id="SSF55961">
    <property type="entry name" value="Bet v1-like"/>
    <property type="match status" value="1"/>
</dbReference>
<organism evidence="3">
    <name type="scientific">mine drainage metagenome</name>
    <dbReference type="NCBI Taxonomy" id="410659"/>
    <lineage>
        <taxon>unclassified sequences</taxon>
        <taxon>metagenomes</taxon>
        <taxon>ecological metagenomes</taxon>
    </lineage>
</organism>
<dbReference type="Gene3D" id="3.30.530.20">
    <property type="match status" value="1"/>
</dbReference>
<dbReference type="InterPro" id="IPR023393">
    <property type="entry name" value="START-like_dom_sf"/>
</dbReference>
<dbReference type="InterPro" id="IPR013538">
    <property type="entry name" value="ASHA1/2-like_C"/>
</dbReference>